<dbReference type="PROSITE" id="PS51257">
    <property type="entry name" value="PROKAR_LIPOPROTEIN"/>
    <property type="match status" value="1"/>
</dbReference>
<reference evidence="6 10" key="2">
    <citation type="submission" date="2016-06" db="EMBL/GenBank/DDBJ databases">
        <title>Draft genome of Moraxella nonliquefaciens CCUG 60284.</title>
        <authorList>
            <person name="Salva-Serra F."/>
            <person name="Engstrom-Jakobsson H."/>
            <person name="Thorell K."/>
            <person name="Gonzales-Siles L."/>
            <person name="Karlsson R."/>
            <person name="Boulund F."/>
            <person name="Engstrand L."/>
            <person name="Kristiansson E."/>
            <person name="Moore E."/>
        </authorList>
    </citation>
    <scope>NUCLEOTIDE SEQUENCE [LARGE SCALE GENOMIC DNA]</scope>
    <source>
        <strain evidence="6 10">CCUG 60284</strain>
    </source>
</reference>
<keyword evidence="11" id="KW-1185">Reference proteome</keyword>
<dbReference type="EMBL" id="LZDN01000039">
    <property type="protein sequence ID" value="OBX49535.1"/>
    <property type="molecule type" value="Genomic_DNA"/>
</dbReference>
<dbReference type="Proteomes" id="UP000092575">
    <property type="component" value="Unassembled WGS sequence"/>
</dbReference>
<keyword evidence="4" id="KW-0449">Lipoprotein</keyword>
<dbReference type="OrthoDB" id="9808250at2"/>
<keyword evidence="1 4" id="KW-0732">Signal</keyword>
<dbReference type="EMBL" id="LXTW01000001">
    <property type="protein sequence ID" value="OBX88471.1"/>
    <property type="molecule type" value="Genomic_DNA"/>
</dbReference>
<evidence type="ECO:0000256" key="4">
    <source>
        <dbReference type="HAMAP-Rule" id="MF_00925"/>
    </source>
</evidence>
<dbReference type="EMBL" id="CP065728">
    <property type="protein sequence ID" value="QPT44511.1"/>
    <property type="molecule type" value="Genomic_DNA"/>
</dbReference>
<keyword evidence="4" id="KW-0564">Palmitate</keyword>
<dbReference type="InterPro" id="IPR026592">
    <property type="entry name" value="BamE"/>
</dbReference>
<sequence length="127" mass="13916">MMTLSKTLTPKLMALTLIGTLALSGCSVFRVYTIDLPQGTPITSAQAAQVQVGMSADQVMYLLGSPAMKDTLNPNRFDYLYDYTAGTDGKRSGKQDVKNANQYLSVFFENGRVVRITGRESLPMTNH</sequence>
<dbReference type="STRING" id="478.A7456_00790"/>
<dbReference type="GO" id="GO:1990063">
    <property type="term" value="C:Bam protein complex"/>
    <property type="evidence" value="ECO:0007669"/>
    <property type="project" value="TreeGrafter"/>
</dbReference>
<comment type="subunit">
    <text evidence="4">Part of the Bam complex.</text>
</comment>
<feature type="domain" description="Outer membrane protein assembly factor BamE" evidence="5">
    <location>
        <begin position="39"/>
        <end position="117"/>
    </location>
</feature>
<evidence type="ECO:0000256" key="2">
    <source>
        <dbReference type="ARBA" id="ARBA00023136"/>
    </source>
</evidence>
<dbReference type="Pfam" id="PF04355">
    <property type="entry name" value="BamE"/>
    <property type="match status" value="1"/>
</dbReference>
<evidence type="ECO:0000313" key="11">
    <source>
        <dbReference type="Proteomes" id="UP000594834"/>
    </source>
</evidence>
<comment type="similarity">
    <text evidence="4">Belongs to the BamE family.</text>
</comment>
<dbReference type="GO" id="GO:0051205">
    <property type="term" value="P:protein insertion into membrane"/>
    <property type="evidence" value="ECO:0007669"/>
    <property type="project" value="UniProtKB-UniRule"/>
</dbReference>
<dbReference type="Proteomes" id="UP000092671">
    <property type="component" value="Unassembled WGS sequence"/>
</dbReference>
<dbReference type="GO" id="GO:0043165">
    <property type="term" value="P:Gram-negative-bacterium-type cell outer membrane assembly"/>
    <property type="evidence" value="ECO:0007669"/>
    <property type="project" value="UniProtKB-UniRule"/>
</dbReference>
<evidence type="ECO:0000256" key="1">
    <source>
        <dbReference type="ARBA" id="ARBA00022729"/>
    </source>
</evidence>
<accession>A0A1B8QTF6</accession>
<name>A0A1B8QTF6_MORNO</name>
<proteinExistence type="inferred from homology"/>
<dbReference type="Proteomes" id="UP000594834">
    <property type="component" value="Chromosome"/>
</dbReference>
<keyword evidence="2 4" id="KW-0472">Membrane</keyword>
<comment type="subcellular location">
    <subcellularLocation>
        <location evidence="4">Cell outer membrane</location>
        <topology evidence="4">Lipid-anchor</topology>
    </subcellularLocation>
</comment>
<evidence type="ECO:0000259" key="5">
    <source>
        <dbReference type="Pfam" id="PF04355"/>
    </source>
</evidence>
<dbReference type="PANTHER" id="PTHR37482">
    <property type="entry name" value="OUTER MEMBRANE PROTEIN ASSEMBLY FACTOR BAME"/>
    <property type="match status" value="1"/>
</dbReference>
<dbReference type="AlphaFoldDB" id="A0A1B8QTF6"/>
<dbReference type="PANTHER" id="PTHR37482:SF1">
    <property type="entry name" value="OUTER MEMBRANE PROTEIN ASSEMBLY FACTOR BAME"/>
    <property type="match status" value="1"/>
</dbReference>
<evidence type="ECO:0000313" key="6">
    <source>
        <dbReference type="EMBL" id="OBX49535.1"/>
    </source>
</evidence>
<keyword evidence="3 4" id="KW-0998">Cell outer membrane</keyword>
<dbReference type="InterPro" id="IPR007450">
    <property type="entry name" value="BamE_dom"/>
</dbReference>
<protein>
    <recommendedName>
        <fullName evidence="4">Outer membrane protein assembly factor BamE</fullName>
    </recommendedName>
</protein>
<evidence type="ECO:0000256" key="3">
    <source>
        <dbReference type="ARBA" id="ARBA00023237"/>
    </source>
</evidence>
<dbReference type="Gene3D" id="3.30.1450.10">
    <property type="match status" value="1"/>
</dbReference>
<reference evidence="7 9" key="1">
    <citation type="submission" date="2016-05" db="EMBL/GenBank/DDBJ databases">
        <title>Draft genome sequence of Moraxella nonliquefaciens CCUG 348T.</title>
        <authorList>
            <person name="Salva-Serra F."/>
            <person name="Engstrom-Jakobsson H."/>
            <person name="Thorell K."/>
            <person name="Gonzales-Siles L."/>
            <person name="Karlsson R."/>
            <person name="Boulund F."/>
            <person name="Engstrand L."/>
            <person name="Kristiansson E."/>
            <person name="Moore E."/>
        </authorList>
    </citation>
    <scope>NUCLEOTIDE SEQUENCE [LARGE SCALE GENOMIC DNA]</scope>
    <source>
        <strain evidence="7 9">CCUG 348</strain>
    </source>
</reference>
<evidence type="ECO:0000313" key="7">
    <source>
        <dbReference type="EMBL" id="OBX88471.1"/>
    </source>
</evidence>
<dbReference type="InterPro" id="IPR037873">
    <property type="entry name" value="BamE-like"/>
</dbReference>
<organism evidence="7 9">
    <name type="scientific">Moraxella nonliquefaciens</name>
    <dbReference type="NCBI Taxonomy" id="478"/>
    <lineage>
        <taxon>Bacteria</taxon>
        <taxon>Pseudomonadati</taxon>
        <taxon>Pseudomonadota</taxon>
        <taxon>Gammaproteobacteria</taxon>
        <taxon>Moraxellales</taxon>
        <taxon>Moraxellaceae</taxon>
        <taxon>Moraxella</taxon>
    </lineage>
</organism>
<comment type="function">
    <text evidence="4">Part of the outer membrane protein assembly complex, which is involved in assembly and insertion of beta-barrel proteins into the outer membrane.</text>
</comment>
<evidence type="ECO:0000313" key="10">
    <source>
        <dbReference type="Proteomes" id="UP000092671"/>
    </source>
</evidence>
<evidence type="ECO:0000313" key="9">
    <source>
        <dbReference type="Proteomes" id="UP000092575"/>
    </source>
</evidence>
<dbReference type="GO" id="GO:0030674">
    <property type="term" value="F:protein-macromolecule adaptor activity"/>
    <property type="evidence" value="ECO:0007669"/>
    <property type="project" value="TreeGrafter"/>
</dbReference>
<gene>
    <name evidence="4" type="primary">bamE</name>
    <name evidence="7" type="ORF">A7456_00790</name>
    <name evidence="6" type="ORF">A9Z60_03800</name>
    <name evidence="8" type="ORF">I6G26_10845</name>
</gene>
<dbReference type="HAMAP" id="MF_00925">
    <property type="entry name" value="OM_assembly_BamE"/>
    <property type="match status" value="1"/>
</dbReference>
<evidence type="ECO:0000313" key="8">
    <source>
        <dbReference type="EMBL" id="QPT44511.1"/>
    </source>
</evidence>
<reference evidence="8 11" key="3">
    <citation type="submission" date="2020-12" db="EMBL/GenBank/DDBJ databases">
        <title>FDA dAtabase for Regulatory Grade micrObial Sequences (FDA-ARGOS): Supporting development and validation of Infectious Disease Dx tests.</title>
        <authorList>
            <person name="Sproer C."/>
            <person name="Gronow S."/>
            <person name="Severitt S."/>
            <person name="Schroder I."/>
            <person name="Tallon L."/>
            <person name="Sadzewicz L."/>
            <person name="Zhao X."/>
            <person name="Boylan J."/>
            <person name="Ott S."/>
            <person name="Bowen H."/>
            <person name="Vavikolanu K."/>
            <person name="Mehta A."/>
            <person name="Aluvathingal J."/>
            <person name="Nadendla S."/>
            <person name="Lowell S."/>
            <person name="Myers T."/>
            <person name="Yan Y."/>
            <person name="Sichtig H."/>
        </authorList>
    </citation>
    <scope>NUCLEOTIDE SEQUENCE [LARGE SCALE GENOMIC DNA]</scope>
    <source>
        <strain evidence="8 11">FDAARGOS_869</strain>
    </source>
</reference>